<dbReference type="PATRIC" id="fig|86416.3.peg.1221"/>
<keyword evidence="2" id="KW-0169">Cobalamin biosynthesis</keyword>
<organism evidence="4 5">
    <name type="scientific">Clostridium pasteurianum BC1</name>
    <dbReference type="NCBI Taxonomy" id="86416"/>
    <lineage>
        <taxon>Bacteria</taxon>
        <taxon>Bacillati</taxon>
        <taxon>Bacillota</taxon>
        <taxon>Clostridia</taxon>
        <taxon>Eubacteriales</taxon>
        <taxon>Clostridiaceae</taxon>
        <taxon>Clostridium</taxon>
    </lineage>
</organism>
<proteinExistence type="predicted"/>
<dbReference type="AlphaFoldDB" id="R4K388"/>
<evidence type="ECO:0000256" key="3">
    <source>
        <dbReference type="ARBA" id="ARBA00023002"/>
    </source>
</evidence>
<dbReference type="HOGENOM" id="CLU_068627_0_0_9"/>
<dbReference type="UniPathway" id="UPA00148"/>
<dbReference type="InterPro" id="IPR003723">
    <property type="entry name" value="Precorrin-6x_reduct"/>
</dbReference>
<dbReference type="PANTHER" id="PTHR36925">
    <property type="entry name" value="COBALT-PRECORRIN-6A REDUCTASE"/>
    <property type="match status" value="1"/>
</dbReference>
<dbReference type="OrthoDB" id="9780707at2"/>
<dbReference type="eggNOG" id="COG2099">
    <property type="taxonomic scope" value="Bacteria"/>
</dbReference>
<gene>
    <name evidence="4" type="ORF">Clopa_1221</name>
</gene>
<dbReference type="STRING" id="86416.Clopa_1221"/>
<name>R4K388_CLOPA</name>
<dbReference type="KEGG" id="cpas:Clopa_1221"/>
<dbReference type="GO" id="GO:0016994">
    <property type="term" value="F:precorrin-6A reductase activity"/>
    <property type="evidence" value="ECO:0007669"/>
    <property type="project" value="InterPro"/>
</dbReference>
<dbReference type="NCBIfam" id="NF005970">
    <property type="entry name" value="PRK08057.1-4"/>
    <property type="match status" value="1"/>
</dbReference>
<accession>R4K388</accession>
<dbReference type="Proteomes" id="UP000013523">
    <property type="component" value="Chromosome"/>
</dbReference>
<evidence type="ECO:0000256" key="1">
    <source>
        <dbReference type="ARBA" id="ARBA00004953"/>
    </source>
</evidence>
<dbReference type="PANTHER" id="PTHR36925:SF1">
    <property type="entry name" value="COBALT-PRECORRIN-6A REDUCTASE"/>
    <property type="match status" value="1"/>
</dbReference>
<keyword evidence="3" id="KW-0560">Oxidoreductase</keyword>
<dbReference type="PROSITE" id="PS51014">
    <property type="entry name" value="COBK_CBIJ"/>
    <property type="match status" value="1"/>
</dbReference>
<keyword evidence="5" id="KW-1185">Reference proteome</keyword>
<dbReference type="EMBL" id="CP003261">
    <property type="protein sequence ID" value="AGK96211.1"/>
    <property type="molecule type" value="Genomic_DNA"/>
</dbReference>
<sequence length="257" mass="29070">MIGLILGTSEGKNILSKLNRYTDNIFITTATEYGGQLLENFKFKKLNTKPLVLEELIEQLRENRIEILVDASHPYALVITQNAMVACKRLGIIYVRYERKSILDKFKGNNNIIQVKDYDELKEELLHINGTILNTTGSNNIEKFINMKLNNRIIHRVLPSVKVMDKCFGLGVKTENIIAIKGLIGYELNCSFIKEYDSKAVILKDSGVQGGTEEKLRAALDMGIKALVIERHTINTENSFSSEDEVVDFVVNKLSLM</sequence>
<dbReference type="GO" id="GO:0009236">
    <property type="term" value="P:cobalamin biosynthetic process"/>
    <property type="evidence" value="ECO:0007669"/>
    <property type="project" value="UniProtKB-UniPathway"/>
</dbReference>
<reference evidence="4 5" key="1">
    <citation type="submission" date="2012-01" db="EMBL/GenBank/DDBJ databases">
        <title>Complete sequence of chromosome of Clostridium pasteurianum BC1.</title>
        <authorList>
            <consortium name="US DOE Joint Genome Institute"/>
            <person name="Lucas S."/>
            <person name="Han J."/>
            <person name="Lapidus A."/>
            <person name="Cheng J.-F."/>
            <person name="Goodwin L."/>
            <person name="Pitluck S."/>
            <person name="Peters L."/>
            <person name="Mikhailova N."/>
            <person name="Teshima H."/>
            <person name="Detter J.C."/>
            <person name="Han C."/>
            <person name="Tapia R."/>
            <person name="Land M."/>
            <person name="Hauser L."/>
            <person name="Kyrpides N."/>
            <person name="Ivanova N."/>
            <person name="Pagani I."/>
            <person name="Dunn J."/>
            <person name="Taghavi S."/>
            <person name="Francis A."/>
            <person name="van der Lelie D."/>
            <person name="Woyke T."/>
        </authorList>
    </citation>
    <scope>NUCLEOTIDE SEQUENCE [LARGE SCALE GENOMIC DNA]</scope>
    <source>
        <strain evidence="4 5">BC1</strain>
    </source>
</reference>
<protein>
    <submittedName>
        <fullName evidence="4">Precorrin-6x reductase</fullName>
    </submittedName>
</protein>
<evidence type="ECO:0000313" key="4">
    <source>
        <dbReference type="EMBL" id="AGK96211.1"/>
    </source>
</evidence>
<evidence type="ECO:0000313" key="5">
    <source>
        <dbReference type="Proteomes" id="UP000013523"/>
    </source>
</evidence>
<dbReference type="NCBIfam" id="TIGR00715">
    <property type="entry name" value="precor6x_red"/>
    <property type="match status" value="1"/>
</dbReference>
<dbReference type="Pfam" id="PF02571">
    <property type="entry name" value="CbiJ"/>
    <property type="match status" value="1"/>
</dbReference>
<comment type="pathway">
    <text evidence="1">Cofactor biosynthesis; adenosylcobalamin biosynthesis.</text>
</comment>
<evidence type="ECO:0000256" key="2">
    <source>
        <dbReference type="ARBA" id="ARBA00022573"/>
    </source>
</evidence>
<dbReference type="RefSeq" id="WP_015614534.1">
    <property type="nucleotide sequence ID" value="NC_021182.1"/>
</dbReference>